<reference evidence="4" key="1">
    <citation type="journal article" date="2023" name="Insect Mol. Biol.">
        <title>Genome sequencing provides insights into the evolution of gene families encoding plant cell wall-degrading enzymes in longhorned beetles.</title>
        <authorList>
            <person name="Shin N.R."/>
            <person name="Okamura Y."/>
            <person name="Kirsch R."/>
            <person name="Pauchet Y."/>
        </authorList>
    </citation>
    <scope>NUCLEOTIDE SEQUENCE</scope>
    <source>
        <strain evidence="4">MMC_N1</strain>
    </source>
</reference>
<evidence type="ECO:0000313" key="4">
    <source>
        <dbReference type="EMBL" id="KAJ8982978.1"/>
    </source>
</evidence>
<evidence type="ECO:0000256" key="2">
    <source>
        <dbReference type="PROSITE-ProRule" id="PRU01161"/>
    </source>
</evidence>
<accession>A0ABQ9JY25</accession>
<dbReference type="Pfam" id="PF01734">
    <property type="entry name" value="Patatin"/>
    <property type="match status" value="1"/>
</dbReference>
<dbReference type="PROSITE" id="PS51635">
    <property type="entry name" value="PNPLA"/>
    <property type="match status" value="1"/>
</dbReference>
<keyword evidence="1" id="KW-0443">Lipid metabolism</keyword>
<organism evidence="4 5">
    <name type="scientific">Molorchus minor</name>
    <dbReference type="NCBI Taxonomy" id="1323400"/>
    <lineage>
        <taxon>Eukaryota</taxon>
        <taxon>Metazoa</taxon>
        <taxon>Ecdysozoa</taxon>
        <taxon>Arthropoda</taxon>
        <taxon>Hexapoda</taxon>
        <taxon>Insecta</taxon>
        <taxon>Pterygota</taxon>
        <taxon>Neoptera</taxon>
        <taxon>Endopterygota</taxon>
        <taxon>Coleoptera</taxon>
        <taxon>Polyphaga</taxon>
        <taxon>Cucujiformia</taxon>
        <taxon>Chrysomeloidea</taxon>
        <taxon>Cerambycidae</taxon>
        <taxon>Lamiinae</taxon>
        <taxon>Monochamini</taxon>
        <taxon>Molorchus</taxon>
    </lineage>
</organism>
<feature type="short sequence motif" description="GXSXG" evidence="2">
    <location>
        <begin position="36"/>
        <end position="40"/>
    </location>
</feature>
<feature type="short sequence motif" description="GXGXXG" evidence="2">
    <location>
        <begin position="7"/>
        <end position="12"/>
    </location>
</feature>
<comment type="caution">
    <text evidence="4">The sequence shown here is derived from an EMBL/GenBank/DDBJ whole genome shotgun (WGS) entry which is preliminary data.</text>
</comment>
<sequence>MNLSFAGCGFLGIYHVGVACCFRKYAPHLLLNKISGASAGALAACCLICDLPIEFFYEEISAPRAFVRQAAKKSITKEDIDKIIQYYTQYNNPSDFP</sequence>
<gene>
    <name evidence="4" type="ORF">NQ317_001418</name>
</gene>
<dbReference type="SUPFAM" id="SSF52151">
    <property type="entry name" value="FabD/lysophospholipase-like"/>
    <property type="match status" value="1"/>
</dbReference>
<evidence type="ECO:0000313" key="5">
    <source>
        <dbReference type="Proteomes" id="UP001162164"/>
    </source>
</evidence>
<name>A0ABQ9JY25_9CUCU</name>
<dbReference type="InterPro" id="IPR016035">
    <property type="entry name" value="Acyl_Trfase/lysoPLipase"/>
</dbReference>
<evidence type="ECO:0000256" key="1">
    <source>
        <dbReference type="ARBA" id="ARBA00023098"/>
    </source>
</evidence>
<dbReference type="Gene3D" id="3.40.1090.10">
    <property type="entry name" value="Cytosolic phospholipase A2 catalytic domain"/>
    <property type="match status" value="1"/>
</dbReference>
<protein>
    <recommendedName>
        <fullName evidence="3">PNPLA domain-containing protein</fullName>
    </recommendedName>
</protein>
<dbReference type="EMBL" id="JAPWTJ010000098">
    <property type="protein sequence ID" value="KAJ8982978.1"/>
    <property type="molecule type" value="Genomic_DNA"/>
</dbReference>
<dbReference type="InterPro" id="IPR033562">
    <property type="entry name" value="PLPL"/>
</dbReference>
<keyword evidence="5" id="KW-1185">Reference proteome</keyword>
<comment type="caution">
    <text evidence="2">Lacks conserved residue(s) required for the propagation of feature annotation.</text>
</comment>
<dbReference type="PANTHER" id="PTHR12406">
    <property type="entry name" value="CALCIUM-INDEPENDENT PHOSPHOLIPASE A2 IPLA2 -RELATED"/>
    <property type="match status" value="1"/>
</dbReference>
<proteinExistence type="predicted"/>
<dbReference type="Proteomes" id="UP001162164">
    <property type="component" value="Unassembled WGS sequence"/>
</dbReference>
<dbReference type="PANTHER" id="PTHR12406:SF41">
    <property type="entry name" value="BRUMMER, ISOFORM B-RELATED"/>
    <property type="match status" value="1"/>
</dbReference>
<evidence type="ECO:0000259" key="3">
    <source>
        <dbReference type="PROSITE" id="PS51635"/>
    </source>
</evidence>
<dbReference type="InterPro" id="IPR002641">
    <property type="entry name" value="PNPLA_dom"/>
</dbReference>
<feature type="domain" description="PNPLA" evidence="3">
    <location>
        <begin position="3"/>
        <end position="97"/>
    </location>
</feature>